<feature type="domain" description="Peptidase A1" evidence="8">
    <location>
        <begin position="97"/>
        <end position="438"/>
    </location>
</feature>
<dbReference type="GO" id="GO:0004190">
    <property type="term" value="F:aspartic-type endopeptidase activity"/>
    <property type="evidence" value="ECO:0007669"/>
    <property type="project" value="UniProtKB-KW"/>
</dbReference>
<dbReference type="InterPro" id="IPR032799">
    <property type="entry name" value="TAXi_C"/>
</dbReference>
<evidence type="ECO:0000256" key="1">
    <source>
        <dbReference type="ARBA" id="ARBA00007447"/>
    </source>
</evidence>
<dbReference type="Pfam" id="PF14541">
    <property type="entry name" value="TAXi_C"/>
    <property type="match status" value="1"/>
</dbReference>
<dbReference type="InterPro" id="IPR001969">
    <property type="entry name" value="Aspartic_peptidase_AS"/>
</dbReference>
<dbReference type="PANTHER" id="PTHR47967:SF130">
    <property type="entry name" value="ASPARTIC PROTEINASE NEPENTHESIN-1-LIKE"/>
    <property type="match status" value="1"/>
</dbReference>
<dbReference type="GO" id="GO:0005576">
    <property type="term" value="C:extracellular region"/>
    <property type="evidence" value="ECO:0007669"/>
    <property type="project" value="TreeGrafter"/>
</dbReference>
<dbReference type="GO" id="GO:0006508">
    <property type="term" value="P:proteolysis"/>
    <property type="evidence" value="ECO:0007669"/>
    <property type="project" value="UniProtKB-KW"/>
</dbReference>
<feature type="chain" id="PRO_5014731390" description="Peptidase A1 domain-containing protein" evidence="7">
    <location>
        <begin position="28"/>
        <end position="445"/>
    </location>
</feature>
<evidence type="ECO:0000256" key="3">
    <source>
        <dbReference type="ARBA" id="ARBA00022729"/>
    </source>
</evidence>
<evidence type="ECO:0000256" key="2">
    <source>
        <dbReference type="ARBA" id="ARBA00022670"/>
    </source>
</evidence>
<keyword evidence="6" id="KW-0325">Glycoprotein</keyword>
<dbReference type="PANTHER" id="PTHR47967">
    <property type="entry name" value="OS07G0603500 PROTEIN-RELATED"/>
    <property type="match status" value="1"/>
</dbReference>
<sequence length="445" mass="48032">MAHSAPPFQFSLLLLVVILSLLSFSSGLPFDESPEKTGFRVSLTRVDAGKKNLTELQLVQRAIINRVKTRLDRLSAITKNAPNDDIQAPIYVGDGEFLMHLSIGTPAVPFLAIMDTGSDLIWTQCKPCSNCFNQSTPVFEPALSSSFSNVTCSSELCKALSNSRCGNGCEYLNRYGDESSSEGFLAMETLTFGESAQRVSVPNIGFGCGVDNKGKGWNKAAGLVGLGRGPLSLVSQLGSKKFSYCLTSIGDNKSSSLLFGSLADLNLSNGAVLKTTPLIRNPILPSFYYLSLEGITVGQTLLPIPKSLFQLGSDGGGGVILDSGTTITSLHEDAFDVLKQVFKAQTKLRVSNLYTRGLDVCFDLPSQDVKDIKVPKLVFHFEGLDLELPVENYMIADTKLGVVCLAMGATGRLSIFGNIQQQNMLVLHDLEKETVSFIPTKCDQL</sequence>
<keyword evidence="2" id="KW-0645">Protease</keyword>
<proteinExistence type="inferred from homology"/>
<keyword evidence="3 7" id="KW-0732">Signal</keyword>
<feature type="signal peptide" evidence="7">
    <location>
        <begin position="1"/>
        <end position="27"/>
    </location>
</feature>
<dbReference type="PROSITE" id="PS00141">
    <property type="entry name" value="ASP_PROTEASE"/>
    <property type="match status" value="1"/>
</dbReference>
<name>A0A2N9HF56_FAGSY</name>
<evidence type="ECO:0000256" key="7">
    <source>
        <dbReference type="SAM" id="SignalP"/>
    </source>
</evidence>
<dbReference type="InterPro" id="IPR021109">
    <property type="entry name" value="Peptidase_aspartic_dom_sf"/>
</dbReference>
<evidence type="ECO:0000256" key="5">
    <source>
        <dbReference type="ARBA" id="ARBA00022801"/>
    </source>
</evidence>
<protein>
    <recommendedName>
        <fullName evidence="8">Peptidase A1 domain-containing protein</fullName>
    </recommendedName>
</protein>
<evidence type="ECO:0000313" key="9">
    <source>
        <dbReference type="EMBL" id="SPD12977.1"/>
    </source>
</evidence>
<comment type="similarity">
    <text evidence="1">Belongs to the peptidase A1 family.</text>
</comment>
<dbReference type="InterPro" id="IPR051708">
    <property type="entry name" value="Plant_Aspart_Prot_A1"/>
</dbReference>
<dbReference type="EMBL" id="OIVN01003691">
    <property type="protein sequence ID" value="SPD12977.1"/>
    <property type="molecule type" value="Genomic_DNA"/>
</dbReference>
<dbReference type="InterPro" id="IPR032861">
    <property type="entry name" value="TAXi_N"/>
</dbReference>
<dbReference type="SUPFAM" id="SSF50630">
    <property type="entry name" value="Acid proteases"/>
    <property type="match status" value="1"/>
</dbReference>
<evidence type="ECO:0000259" key="8">
    <source>
        <dbReference type="PROSITE" id="PS51767"/>
    </source>
</evidence>
<dbReference type="PROSITE" id="PS51767">
    <property type="entry name" value="PEPTIDASE_A1"/>
    <property type="match status" value="1"/>
</dbReference>
<organism evidence="9">
    <name type="scientific">Fagus sylvatica</name>
    <name type="common">Beechnut</name>
    <dbReference type="NCBI Taxonomy" id="28930"/>
    <lineage>
        <taxon>Eukaryota</taxon>
        <taxon>Viridiplantae</taxon>
        <taxon>Streptophyta</taxon>
        <taxon>Embryophyta</taxon>
        <taxon>Tracheophyta</taxon>
        <taxon>Spermatophyta</taxon>
        <taxon>Magnoliopsida</taxon>
        <taxon>eudicotyledons</taxon>
        <taxon>Gunneridae</taxon>
        <taxon>Pentapetalae</taxon>
        <taxon>rosids</taxon>
        <taxon>fabids</taxon>
        <taxon>Fagales</taxon>
        <taxon>Fagaceae</taxon>
        <taxon>Fagus</taxon>
    </lineage>
</organism>
<evidence type="ECO:0000256" key="6">
    <source>
        <dbReference type="ARBA" id="ARBA00023180"/>
    </source>
</evidence>
<dbReference type="InterPro" id="IPR033121">
    <property type="entry name" value="PEPTIDASE_A1"/>
</dbReference>
<dbReference type="FunFam" id="2.40.70.10:FF:000016">
    <property type="entry name" value="Probable aspartic protease At2g35615"/>
    <property type="match status" value="1"/>
</dbReference>
<dbReference type="Pfam" id="PF14543">
    <property type="entry name" value="TAXi_N"/>
    <property type="match status" value="1"/>
</dbReference>
<dbReference type="InterPro" id="IPR034161">
    <property type="entry name" value="Pepsin-like_plant"/>
</dbReference>
<gene>
    <name evidence="9" type="ORF">FSB_LOCUS40859</name>
</gene>
<evidence type="ECO:0000256" key="4">
    <source>
        <dbReference type="ARBA" id="ARBA00022750"/>
    </source>
</evidence>
<dbReference type="AlphaFoldDB" id="A0A2N9HF56"/>
<dbReference type="FunFam" id="2.40.70.10:FF:000029">
    <property type="entry name" value="Aspartyl protease family protein"/>
    <property type="match status" value="1"/>
</dbReference>
<accession>A0A2N9HF56</accession>
<dbReference type="Gene3D" id="2.40.70.10">
    <property type="entry name" value="Acid Proteases"/>
    <property type="match status" value="2"/>
</dbReference>
<dbReference type="CDD" id="cd05476">
    <property type="entry name" value="pepsin_A_like_plant"/>
    <property type="match status" value="1"/>
</dbReference>
<keyword evidence="5" id="KW-0378">Hydrolase</keyword>
<reference evidence="9" key="1">
    <citation type="submission" date="2018-02" db="EMBL/GenBank/DDBJ databases">
        <authorList>
            <person name="Cohen D.B."/>
            <person name="Kent A.D."/>
        </authorList>
    </citation>
    <scope>NUCLEOTIDE SEQUENCE</scope>
</reference>
<keyword evidence="4" id="KW-0064">Aspartyl protease</keyword>